<dbReference type="InterPro" id="IPR036388">
    <property type="entry name" value="WH-like_DNA-bd_sf"/>
</dbReference>
<evidence type="ECO:0008006" key="3">
    <source>
        <dbReference type="Google" id="ProtNLM"/>
    </source>
</evidence>
<organism evidence="1 2">
    <name type="scientific">Acinetobacter junii SH205</name>
    <dbReference type="NCBI Taxonomy" id="575587"/>
    <lineage>
        <taxon>Bacteria</taxon>
        <taxon>Pseudomonadati</taxon>
        <taxon>Pseudomonadota</taxon>
        <taxon>Gammaproteobacteria</taxon>
        <taxon>Moraxellales</taxon>
        <taxon>Moraxellaceae</taxon>
        <taxon>Acinetobacter</taxon>
    </lineage>
</organism>
<dbReference type="HOGENOM" id="CLU_083239_0_0_6"/>
<dbReference type="Gene3D" id="1.10.10.10">
    <property type="entry name" value="Winged helix-like DNA-binding domain superfamily/Winged helix DNA-binding domain"/>
    <property type="match status" value="1"/>
</dbReference>
<gene>
    <name evidence="1" type="ORF">HMPREF0026_01344</name>
</gene>
<name>D0SJP6_ACIJU</name>
<proteinExistence type="predicted"/>
<protein>
    <recommendedName>
        <fullName evidence="3">Phage replication protein O domain protein</fullName>
    </recommendedName>
</protein>
<accession>D0SJP6</accession>
<reference evidence="2" key="1">
    <citation type="journal article" date="2012" name="PLoS ONE">
        <title>The success of Acinetobacter species; genetic, metabolic and virulence attributes.</title>
        <authorList>
            <person name="Peleg A.Y."/>
            <person name="de Breij A."/>
            <person name="Adams M.D."/>
            <person name="Cerqueira G.M."/>
            <person name="Mocali S."/>
            <person name="Galardini M."/>
            <person name="Nibbering P.H."/>
            <person name="Earl A.M."/>
            <person name="Ward D.V."/>
            <person name="Paterson D.L."/>
            <person name="Seifert H."/>
            <person name="Dijkshoorn L."/>
        </authorList>
    </citation>
    <scope>NUCLEOTIDE SEQUENCE [LARGE SCALE GENOMIC DNA]</scope>
    <source>
        <strain evidence="2">SH205</strain>
    </source>
</reference>
<evidence type="ECO:0000313" key="1">
    <source>
        <dbReference type="EMBL" id="EEY94068.1"/>
    </source>
</evidence>
<dbReference type="Proteomes" id="UP000018442">
    <property type="component" value="Unassembled WGS sequence"/>
</dbReference>
<dbReference type="EMBL" id="GG705011">
    <property type="protein sequence ID" value="EEY94068.1"/>
    <property type="molecule type" value="Genomic_DNA"/>
</dbReference>
<dbReference type="AlphaFoldDB" id="D0SJP6"/>
<sequence length="291" mass="32404">MSKKEDGYTPLPNFVCDEGYLAVLSGEAIKCLVLLNRHIKGFHEENKAIGESLILKLTGFKDKRTVRKAMSDLAKYNLVSITKTLGKATSYEVTFESRLSVELVTSNDTGALKAVTSNVPRLVTSNDTGALKAVTSNVPRLVTSNDTGALKAVTSNVPRLVTSNDTGTSNIKCHSVKEKKINLKESDAQQNPVDEVLKIWQPDLHSLNSWLQRSGLPKITQDQAEEILLEINPHYESKIHTGAVTNTQMYSNFVKWVKRDFKLVEKLFKQAEQNNTQAINPENLKTEMGDW</sequence>
<evidence type="ECO:0000313" key="2">
    <source>
        <dbReference type="Proteomes" id="UP000018442"/>
    </source>
</evidence>